<dbReference type="GeneID" id="76995798"/>
<evidence type="ECO:0000313" key="2">
    <source>
        <dbReference type="EMBL" id="QDM43355.1"/>
    </source>
</evidence>
<dbReference type="Proteomes" id="UP001209276">
    <property type="component" value="Unassembled WGS sequence"/>
</dbReference>
<proteinExistence type="predicted"/>
<name>A0AAP9J0S2_PANTH</name>
<accession>A0AAP9J0S2</accession>
<sequence length="93" mass="11400">MAKGQDLIKYITQRVVTYIDTPVEARRERRLARHNRMKEPWQTKWFGMVPFSMQMWAGKWRRAGQPLLRRATRLKLMRWRKRPRPPQDEKAHS</sequence>
<evidence type="ECO:0000313" key="3">
    <source>
        <dbReference type="Proteomes" id="UP000315377"/>
    </source>
</evidence>
<reference evidence="1 4" key="2">
    <citation type="submission" date="2022-05" db="EMBL/GenBank/DDBJ databases">
        <title>Genome Sequencing of Bee-Associated Microbes.</title>
        <authorList>
            <person name="Dunlap C."/>
        </authorList>
    </citation>
    <scope>NUCLEOTIDE SEQUENCE [LARGE SCALE GENOMIC DNA]</scope>
    <source>
        <strain evidence="1 4">NRRL B-14613</strain>
    </source>
</reference>
<dbReference type="AlphaFoldDB" id="A0AAP9J0S2"/>
<dbReference type="InterPro" id="IPR025622">
    <property type="entry name" value="YqzE"/>
</dbReference>
<protein>
    <submittedName>
        <fullName evidence="2">YqzE family protein</fullName>
    </submittedName>
</protein>
<evidence type="ECO:0000313" key="4">
    <source>
        <dbReference type="Proteomes" id="UP001209276"/>
    </source>
</evidence>
<organism evidence="2 3">
    <name type="scientific">Paenibacillus thiaminolyticus</name>
    <name type="common">Bacillus thiaminolyticus</name>
    <dbReference type="NCBI Taxonomy" id="49283"/>
    <lineage>
        <taxon>Bacteria</taxon>
        <taxon>Bacillati</taxon>
        <taxon>Bacillota</taxon>
        <taxon>Bacilli</taxon>
        <taxon>Bacillales</taxon>
        <taxon>Paenibacillaceae</taxon>
        <taxon>Paenibacillus</taxon>
    </lineage>
</organism>
<dbReference type="RefSeq" id="WP_087442317.1">
    <property type="nucleotide sequence ID" value="NZ_CABMNB010000025.1"/>
</dbReference>
<reference evidence="2 3" key="1">
    <citation type="submission" date="2019-07" db="EMBL/GenBank/DDBJ databases">
        <title>Paenibacillus thiaminolyticus NRRL B-4156.</title>
        <authorList>
            <person name="Hehnly C."/>
            <person name="Zhang L."/>
        </authorList>
    </citation>
    <scope>NUCLEOTIDE SEQUENCE [LARGE SCALE GENOMIC DNA]</scope>
    <source>
        <strain evidence="2 3">NRRL B-4156</strain>
    </source>
</reference>
<dbReference type="EMBL" id="JAMDMM010000004">
    <property type="protein sequence ID" value="MCY9605789.1"/>
    <property type="molecule type" value="Genomic_DNA"/>
</dbReference>
<dbReference type="Pfam" id="PF14038">
    <property type="entry name" value="YqzE"/>
    <property type="match status" value="1"/>
</dbReference>
<keyword evidence="4" id="KW-1185">Reference proteome</keyword>
<evidence type="ECO:0000313" key="1">
    <source>
        <dbReference type="EMBL" id="MCY9605789.1"/>
    </source>
</evidence>
<gene>
    <name evidence="2" type="ORF">FLT43_07400</name>
    <name evidence="1" type="ORF">M5W83_01155</name>
</gene>
<dbReference type="EMBL" id="CP041405">
    <property type="protein sequence ID" value="QDM43355.1"/>
    <property type="molecule type" value="Genomic_DNA"/>
</dbReference>
<dbReference type="Proteomes" id="UP000315377">
    <property type="component" value="Chromosome"/>
</dbReference>